<protein>
    <submittedName>
        <fullName evidence="1">Uncharacterized protein</fullName>
    </submittedName>
</protein>
<proteinExistence type="predicted"/>
<dbReference type="Gene3D" id="3.90.180.10">
    <property type="entry name" value="Medium-chain alcohol dehydrogenases, catalytic domain"/>
    <property type="match status" value="1"/>
</dbReference>
<accession>A0A4Q9N9R0</accession>
<reference evidence="1" key="1">
    <citation type="submission" date="2019-01" db="EMBL/GenBank/DDBJ databases">
        <title>Draft genome sequences of three monokaryotic isolates of the white-rot basidiomycete fungus Dichomitus squalens.</title>
        <authorList>
            <consortium name="DOE Joint Genome Institute"/>
            <person name="Lopez S.C."/>
            <person name="Andreopoulos B."/>
            <person name="Pangilinan J."/>
            <person name="Lipzen A."/>
            <person name="Riley R."/>
            <person name="Ahrendt S."/>
            <person name="Ng V."/>
            <person name="Barry K."/>
            <person name="Daum C."/>
            <person name="Grigoriev I.V."/>
            <person name="Hilden K.S."/>
            <person name="Makela M.R."/>
            <person name="de Vries R.P."/>
        </authorList>
    </citation>
    <scope>NUCLEOTIDE SEQUENCE [LARGE SCALE GENOMIC DNA]</scope>
    <source>
        <strain evidence="1">OM18370.1</strain>
    </source>
</reference>
<dbReference type="Proteomes" id="UP000292957">
    <property type="component" value="Unassembled WGS sequence"/>
</dbReference>
<organism evidence="1">
    <name type="scientific">Dichomitus squalens</name>
    <dbReference type="NCBI Taxonomy" id="114155"/>
    <lineage>
        <taxon>Eukaryota</taxon>
        <taxon>Fungi</taxon>
        <taxon>Dikarya</taxon>
        <taxon>Basidiomycota</taxon>
        <taxon>Agaricomycotina</taxon>
        <taxon>Agaricomycetes</taxon>
        <taxon>Polyporales</taxon>
        <taxon>Polyporaceae</taxon>
        <taxon>Dichomitus</taxon>
    </lineage>
</organism>
<name>A0A4Q9N9R0_9APHY</name>
<sequence length="107" mass="11715">MEVLTLTGGRGANHILETQDLQSANAVRYGGNIHVIDLISGEVNVDSNRLPIVVLLGTGTILRTNLIGRRAKPVINKVFDSEDARAAYDYQATQQHADRVFIEVSKD</sequence>
<evidence type="ECO:0000313" key="1">
    <source>
        <dbReference type="EMBL" id="TBU30997.1"/>
    </source>
</evidence>
<dbReference type="OrthoDB" id="9930022at2759"/>
<dbReference type="EMBL" id="ML143402">
    <property type="protein sequence ID" value="TBU30997.1"/>
    <property type="molecule type" value="Genomic_DNA"/>
</dbReference>
<gene>
    <name evidence="1" type="ORF">BD311DRAFT_805031</name>
</gene>
<dbReference type="AlphaFoldDB" id="A0A4Q9N9R0"/>